<reference evidence="9 10" key="1">
    <citation type="submission" date="2024-05" db="EMBL/GenBank/DDBJ databases">
        <title>Genetic variation in Jamaican populations of the coffee berry borer (Hypothenemus hampei).</title>
        <authorList>
            <person name="Errbii M."/>
            <person name="Myrie A."/>
        </authorList>
    </citation>
    <scope>NUCLEOTIDE SEQUENCE [LARGE SCALE GENOMIC DNA]</scope>
    <source>
        <strain evidence="9">JA-Hopewell-2020-01-JO</strain>
        <tissue evidence="9">Whole body</tissue>
    </source>
</reference>
<gene>
    <name evidence="9" type="ORF">ABEB36_004236</name>
</gene>
<proteinExistence type="predicted"/>
<dbReference type="PANTHER" id="PTHR21143">
    <property type="entry name" value="INVERTEBRATE GUSTATORY RECEPTOR"/>
    <property type="match status" value="1"/>
</dbReference>
<keyword evidence="5 8" id="KW-0472">Membrane</keyword>
<dbReference type="PANTHER" id="PTHR21143:SF104">
    <property type="entry name" value="GUSTATORY RECEPTOR 8A-RELATED"/>
    <property type="match status" value="1"/>
</dbReference>
<protein>
    <submittedName>
        <fullName evidence="9">Uncharacterized protein</fullName>
    </submittedName>
</protein>
<dbReference type="Proteomes" id="UP001566132">
    <property type="component" value="Unassembled WGS sequence"/>
</dbReference>
<keyword evidence="3 8" id="KW-0812">Transmembrane</keyword>
<evidence type="ECO:0000256" key="8">
    <source>
        <dbReference type="SAM" id="Phobius"/>
    </source>
</evidence>
<dbReference type="Pfam" id="PF08395">
    <property type="entry name" value="7tm_7"/>
    <property type="match status" value="1"/>
</dbReference>
<keyword evidence="2" id="KW-1003">Cell membrane</keyword>
<comment type="caution">
    <text evidence="9">The sequence shown here is derived from an EMBL/GenBank/DDBJ whole genome shotgun (WGS) entry which is preliminary data.</text>
</comment>
<evidence type="ECO:0000256" key="3">
    <source>
        <dbReference type="ARBA" id="ARBA00022692"/>
    </source>
</evidence>
<evidence type="ECO:0000256" key="7">
    <source>
        <dbReference type="ARBA" id="ARBA00023224"/>
    </source>
</evidence>
<evidence type="ECO:0000256" key="4">
    <source>
        <dbReference type="ARBA" id="ARBA00022989"/>
    </source>
</evidence>
<dbReference type="GO" id="GO:0005886">
    <property type="term" value="C:plasma membrane"/>
    <property type="evidence" value="ECO:0007669"/>
    <property type="project" value="UniProtKB-SubCell"/>
</dbReference>
<organism evidence="9 10">
    <name type="scientific">Hypothenemus hampei</name>
    <name type="common">Coffee berry borer</name>
    <dbReference type="NCBI Taxonomy" id="57062"/>
    <lineage>
        <taxon>Eukaryota</taxon>
        <taxon>Metazoa</taxon>
        <taxon>Ecdysozoa</taxon>
        <taxon>Arthropoda</taxon>
        <taxon>Hexapoda</taxon>
        <taxon>Insecta</taxon>
        <taxon>Pterygota</taxon>
        <taxon>Neoptera</taxon>
        <taxon>Endopterygota</taxon>
        <taxon>Coleoptera</taxon>
        <taxon>Polyphaga</taxon>
        <taxon>Cucujiformia</taxon>
        <taxon>Curculionidae</taxon>
        <taxon>Scolytinae</taxon>
        <taxon>Hypothenemus</taxon>
    </lineage>
</organism>
<name>A0ABD1F2N9_HYPHA</name>
<keyword evidence="7" id="KW-0807">Transducer</keyword>
<dbReference type="GO" id="GO:0007165">
    <property type="term" value="P:signal transduction"/>
    <property type="evidence" value="ECO:0007669"/>
    <property type="project" value="UniProtKB-KW"/>
</dbReference>
<dbReference type="EMBL" id="JBDJPC010000003">
    <property type="protein sequence ID" value="KAL1509520.1"/>
    <property type="molecule type" value="Genomic_DNA"/>
</dbReference>
<evidence type="ECO:0000256" key="2">
    <source>
        <dbReference type="ARBA" id="ARBA00022475"/>
    </source>
</evidence>
<feature type="transmembrane region" description="Helical" evidence="8">
    <location>
        <begin position="88"/>
        <end position="106"/>
    </location>
</feature>
<evidence type="ECO:0000256" key="1">
    <source>
        <dbReference type="ARBA" id="ARBA00004651"/>
    </source>
</evidence>
<evidence type="ECO:0000256" key="5">
    <source>
        <dbReference type="ARBA" id="ARBA00023136"/>
    </source>
</evidence>
<evidence type="ECO:0000313" key="9">
    <source>
        <dbReference type="EMBL" id="KAL1509520.1"/>
    </source>
</evidence>
<keyword evidence="6" id="KW-0675">Receptor</keyword>
<evidence type="ECO:0000313" key="10">
    <source>
        <dbReference type="Proteomes" id="UP001566132"/>
    </source>
</evidence>
<accession>A0ABD1F2N9</accession>
<feature type="transmembrane region" description="Helical" evidence="8">
    <location>
        <begin position="163"/>
        <end position="181"/>
    </location>
</feature>
<sequence length="182" mass="21224">MHKILRESDKKKLTSMSSLKRLKRLYLCALDNYHLINNHFGIKLLVCYGCSLTRLLCGLIITADHWKEKLEANDNSESSYSFKQVNKFFFFLMCTVAPVLIITKACKELSENVTTTLMKCYLLQIKIPYKSYEYKELRILWVFIFENRLWFTAAGFFTIQPSVLLGIAGSTVTYFLVLLQFN</sequence>
<dbReference type="InterPro" id="IPR013604">
    <property type="entry name" value="7TM_chemorcpt"/>
</dbReference>
<keyword evidence="10" id="KW-1185">Reference proteome</keyword>
<keyword evidence="4 8" id="KW-1133">Transmembrane helix</keyword>
<dbReference type="AlphaFoldDB" id="A0ABD1F2N9"/>
<comment type="subcellular location">
    <subcellularLocation>
        <location evidence="1">Cell membrane</location>
        <topology evidence="1">Multi-pass membrane protein</topology>
    </subcellularLocation>
</comment>
<evidence type="ECO:0000256" key="6">
    <source>
        <dbReference type="ARBA" id="ARBA00023170"/>
    </source>
</evidence>